<evidence type="ECO:0000313" key="2">
    <source>
        <dbReference type="EMBL" id="KAK9824480.1"/>
    </source>
</evidence>
<feature type="region of interest" description="Disordered" evidence="1">
    <location>
        <begin position="301"/>
        <end position="333"/>
    </location>
</feature>
<reference evidence="2 3" key="1">
    <citation type="journal article" date="2024" name="Nat. Commun.">
        <title>Phylogenomics reveals the evolutionary origins of lichenization in chlorophyte algae.</title>
        <authorList>
            <person name="Puginier C."/>
            <person name="Libourel C."/>
            <person name="Otte J."/>
            <person name="Skaloud P."/>
            <person name="Haon M."/>
            <person name="Grisel S."/>
            <person name="Petersen M."/>
            <person name="Berrin J.G."/>
            <person name="Delaux P.M."/>
            <person name="Dal Grande F."/>
            <person name="Keller J."/>
        </authorList>
    </citation>
    <scope>NUCLEOTIDE SEQUENCE [LARGE SCALE GENOMIC DNA]</scope>
    <source>
        <strain evidence="2 3">SAG 2043</strain>
    </source>
</reference>
<gene>
    <name evidence="2" type="ORF">WJX72_010682</name>
</gene>
<evidence type="ECO:0000256" key="1">
    <source>
        <dbReference type="SAM" id="MobiDB-lite"/>
    </source>
</evidence>
<sequence length="816" mass="87598">MASGDCTRGNELVAKSSDQTQAQATVLHPASLPADAAGRIPELAAAALPLSVERLDLDVPECWSPLEHLQSLQSPPSQLWLDLQWQPAVDPPGHSSAPPQDLQALTLQPTRAEQQGDRAAAPSATLHTAPAATTDAVCAEDAPVEQEAEDIRAEQESLPQQDNKASRNATTQEAEGSKGLHEETSAEQEGVKGEAPAVAPALTVLEHHAGDPATGASAAAAASIEPGSETGQANLDGTGLPQGSGFEQRVSSAGGGPSALDLLAEYDSPLKGVRRPLEIPSSPMQAAARTHNIPLLQSFPTMPTIHAAPPRRSPSPGPSSGQAPPSPAEGEESWGLALNAERPPFSDGFRVKHARLAAQRQQILSDAPSGFTPMTAPFSVNPNPDEDLLLELARLVEEEESLEAMASFMAEWHRGRAHYDPEDKTFAGFVERQGWQNDGGNLRLLASLRLIPAALSTQLGAYDEDDELLGPLRRGECCQQLLKHLKDKMESPDYRSSLDCSGLPLADGMGLFFGDQRDGEGLCIRAQSANDYLRAEVAGLQPVLASALGPFCQTVEPDWLSGRYSKVERESYTARNHMLERFGSARLVLSCVVGAPKAVRLAKALDLSGCQPVPVGRGAAKGTIKEIELMCTPVMFSREPVLFTELVDTLRGRLIAAELVCDSEFAACVKKDPAKYGSSALALLLQGAFEARLLGDDQLEVPPMLLEGTRYCVARNDPVPSFLDRYIVRTNDKQDQVPPDVMIRAFNVHLATLNLDPLPDAPTAAGKKLVELLSKAPLPELERTEHKNNHGRSWICVKLKQRRKRKALTCQPARCN</sequence>
<comment type="caution">
    <text evidence="2">The sequence shown here is derived from an EMBL/GenBank/DDBJ whole genome shotgun (WGS) entry which is preliminary data.</text>
</comment>
<name>A0AAW1QT72_9CHLO</name>
<feature type="region of interest" description="Disordered" evidence="1">
    <location>
        <begin position="212"/>
        <end position="256"/>
    </location>
</feature>
<keyword evidence="3" id="KW-1185">Reference proteome</keyword>
<accession>A0AAW1QT72</accession>
<feature type="region of interest" description="Disordered" evidence="1">
    <location>
        <begin position="1"/>
        <end position="21"/>
    </location>
</feature>
<feature type="region of interest" description="Disordered" evidence="1">
    <location>
        <begin position="110"/>
        <end position="193"/>
    </location>
</feature>
<feature type="compositionally biased region" description="Basic and acidic residues" evidence="1">
    <location>
        <begin position="175"/>
        <end position="192"/>
    </location>
</feature>
<dbReference type="AlphaFoldDB" id="A0AAW1QT72"/>
<dbReference type="EMBL" id="JALJOR010000002">
    <property type="protein sequence ID" value="KAK9824480.1"/>
    <property type="molecule type" value="Genomic_DNA"/>
</dbReference>
<protein>
    <submittedName>
        <fullName evidence="2">Uncharacterized protein</fullName>
    </submittedName>
</protein>
<feature type="compositionally biased region" description="Polar residues" evidence="1">
    <location>
        <begin position="157"/>
        <end position="174"/>
    </location>
</feature>
<evidence type="ECO:0000313" key="3">
    <source>
        <dbReference type="Proteomes" id="UP001489004"/>
    </source>
</evidence>
<organism evidence="2 3">
    <name type="scientific">[Myrmecia] bisecta</name>
    <dbReference type="NCBI Taxonomy" id="41462"/>
    <lineage>
        <taxon>Eukaryota</taxon>
        <taxon>Viridiplantae</taxon>
        <taxon>Chlorophyta</taxon>
        <taxon>core chlorophytes</taxon>
        <taxon>Trebouxiophyceae</taxon>
        <taxon>Trebouxiales</taxon>
        <taxon>Trebouxiaceae</taxon>
        <taxon>Myrmecia</taxon>
    </lineage>
</organism>
<dbReference type="Proteomes" id="UP001489004">
    <property type="component" value="Unassembled WGS sequence"/>
</dbReference>
<proteinExistence type="predicted"/>